<organism evidence="9 10">
    <name type="scientific">Candidatus Chlorohelix allophototropha</name>
    <dbReference type="NCBI Taxonomy" id="3003348"/>
    <lineage>
        <taxon>Bacteria</taxon>
        <taxon>Bacillati</taxon>
        <taxon>Chloroflexota</taxon>
        <taxon>Chloroflexia</taxon>
        <taxon>Candidatus Chloroheliales</taxon>
        <taxon>Candidatus Chloroheliaceae</taxon>
        <taxon>Candidatus Chlorohelix</taxon>
    </lineage>
</organism>
<evidence type="ECO:0000313" key="10">
    <source>
        <dbReference type="Proteomes" id="UP000521676"/>
    </source>
</evidence>
<evidence type="ECO:0000256" key="5">
    <source>
        <dbReference type="ARBA" id="ARBA00022989"/>
    </source>
</evidence>
<comment type="similarity">
    <text evidence="7">Belongs to the drug/metabolite transporter (DMT) superfamily. Small multidrug resistance (SMR) (TC 2.A.7.1) family.</text>
</comment>
<keyword evidence="3" id="KW-1003">Cell membrane</keyword>
<evidence type="ECO:0000313" key="9">
    <source>
        <dbReference type="EMBL" id="NWJ46020.1"/>
    </source>
</evidence>
<dbReference type="PANTHER" id="PTHR30561:SF1">
    <property type="entry name" value="MULTIDRUG TRANSPORTER EMRE"/>
    <property type="match status" value="1"/>
</dbReference>
<dbReference type="InterPro" id="IPR045324">
    <property type="entry name" value="Small_multidrug_res"/>
</dbReference>
<accession>A0A8T7M1Q1</accession>
<dbReference type="Proteomes" id="UP000521676">
    <property type="component" value="Unassembled WGS sequence"/>
</dbReference>
<dbReference type="AlphaFoldDB" id="A0A8T7M1Q1"/>
<reference evidence="9 10" key="1">
    <citation type="submission" date="2020-06" db="EMBL/GenBank/DDBJ databases">
        <title>Anoxygenic phototrophic Chloroflexota member uses a Type I reaction center.</title>
        <authorList>
            <person name="Tsuji J.M."/>
            <person name="Shaw N.A."/>
            <person name="Nagashima S."/>
            <person name="Venkiteswaran J."/>
            <person name="Schiff S.L."/>
            <person name="Hanada S."/>
            <person name="Tank M."/>
            <person name="Neufeld J.D."/>
        </authorList>
    </citation>
    <scope>NUCLEOTIDE SEQUENCE [LARGE SCALE GENOMIC DNA]</scope>
    <source>
        <strain evidence="9">L227-S17</strain>
    </source>
</reference>
<keyword evidence="6 8" id="KW-0472">Membrane</keyword>
<evidence type="ECO:0000256" key="4">
    <source>
        <dbReference type="ARBA" id="ARBA00022692"/>
    </source>
</evidence>
<dbReference type="FunFam" id="1.10.3730.20:FF:000001">
    <property type="entry name" value="Quaternary ammonium compound resistance transporter SugE"/>
    <property type="match status" value="1"/>
</dbReference>
<dbReference type="EMBL" id="JACATZ010000001">
    <property type="protein sequence ID" value="NWJ46020.1"/>
    <property type="molecule type" value="Genomic_DNA"/>
</dbReference>
<keyword evidence="2" id="KW-0813">Transport</keyword>
<gene>
    <name evidence="9" type="ORF">HXX08_09095</name>
</gene>
<protein>
    <submittedName>
        <fullName evidence="9">Multidrug efflux SMR transporter</fullName>
    </submittedName>
</protein>
<dbReference type="InterPro" id="IPR037185">
    <property type="entry name" value="EmrE-like"/>
</dbReference>
<feature type="transmembrane region" description="Helical" evidence="8">
    <location>
        <begin position="86"/>
        <end position="104"/>
    </location>
</feature>
<feature type="transmembrane region" description="Helical" evidence="8">
    <location>
        <begin position="34"/>
        <end position="52"/>
    </location>
</feature>
<evidence type="ECO:0000256" key="2">
    <source>
        <dbReference type="ARBA" id="ARBA00022448"/>
    </source>
</evidence>
<comment type="subcellular location">
    <subcellularLocation>
        <location evidence="1 7">Cell membrane</location>
        <topology evidence="1 7">Multi-pass membrane protein</topology>
    </subcellularLocation>
</comment>
<dbReference type="SUPFAM" id="SSF103481">
    <property type="entry name" value="Multidrug resistance efflux transporter EmrE"/>
    <property type="match status" value="1"/>
</dbReference>
<dbReference type="Pfam" id="PF00893">
    <property type="entry name" value="Multi_Drug_Res"/>
    <property type="match status" value="1"/>
</dbReference>
<evidence type="ECO:0000256" key="1">
    <source>
        <dbReference type="ARBA" id="ARBA00004651"/>
    </source>
</evidence>
<keyword evidence="5 8" id="KW-1133">Transmembrane helix</keyword>
<dbReference type="GO" id="GO:0005886">
    <property type="term" value="C:plasma membrane"/>
    <property type="evidence" value="ECO:0007669"/>
    <property type="project" value="UniProtKB-SubCell"/>
</dbReference>
<evidence type="ECO:0000256" key="3">
    <source>
        <dbReference type="ARBA" id="ARBA00022475"/>
    </source>
</evidence>
<dbReference type="Gene3D" id="1.10.3730.20">
    <property type="match status" value="1"/>
</dbReference>
<evidence type="ECO:0000256" key="7">
    <source>
        <dbReference type="RuleBase" id="RU003942"/>
    </source>
</evidence>
<dbReference type="GO" id="GO:0022857">
    <property type="term" value="F:transmembrane transporter activity"/>
    <property type="evidence" value="ECO:0007669"/>
    <property type="project" value="InterPro"/>
</dbReference>
<dbReference type="PANTHER" id="PTHR30561">
    <property type="entry name" value="SMR FAMILY PROTON-DEPENDENT DRUG EFFLUX TRANSPORTER SUGE"/>
    <property type="match status" value="1"/>
</dbReference>
<keyword evidence="4 7" id="KW-0812">Transmembrane</keyword>
<evidence type="ECO:0000256" key="8">
    <source>
        <dbReference type="SAM" id="Phobius"/>
    </source>
</evidence>
<feature type="transmembrane region" description="Helical" evidence="8">
    <location>
        <begin position="59"/>
        <end position="80"/>
    </location>
</feature>
<evidence type="ECO:0000256" key="6">
    <source>
        <dbReference type="ARBA" id="ARBA00023136"/>
    </source>
</evidence>
<proteinExistence type="inferred from homology"/>
<dbReference type="InterPro" id="IPR000390">
    <property type="entry name" value="Small_drug/metabolite_transptr"/>
</dbReference>
<comment type="caution">
    <text evidence="9">The sequence shown here is derived from an EMBL/GenBank/DDBJ whole genome shotgun (WGS) entry which is preliminary data.</text>
</comment>
<sequence length="110" mass="11539">MSMGLVLLGSAIVLEVCGTTCLKLSEGFSKPLFGALMFVFYGGSFTVMSFALKEIDVSVAYAIWSAMGTAMIATIGILWFNEPLNALKLISLVLIIAGVVGLNLSGTSHS</sequence>
<name>A0A8T7M1Q1_9CHLR</name>